<name>A0A1S3ZYD5_TOBAC</name>
<dbReference type="AlphaFoldDB" id="A0A1S3ZYD5"/>
<dbReference type="PANTHER" id="PTHR47936:SF5">
    <property type="entry name" value="PENTACOTRIPEPTIDE-REPEAT REGION OF PRORP DOMAIN-CONTAINING PROTEIN"/>
    <property type="match status" value="1"/>
</dbReference>
<dbReference type="GO" id="GO:0010019">
    <property type="term" value="P:chloroplast-nucleus signaling pathway"/>
    <property type="evidence" value="ECO:0000318"/>
    <property type="project" value="GO_Central"/>
</dbReference>
<dbReference type="PROSITE" id="PS51375">
    <property type="entry name" value="PPR"/>
    <property type="match status" value="4"/>
</dbReference>
<feature type="repeat" description="PPR" evidence="3">
    <location>
        <begin position="209"/>
        <end position="243"/>
    </location>
</feature>
<organism evidence="4">
    <name type="scientific">Nicotiana tabacum</name>
    <name type="common">Common tobacco</name>
    <dbReference type="NCBI Taxonomy" id="4097"/>
    <lineage>
        <taxon>Eukaryota</taxon>
        <taxon>Viridiplantae</taxon>
        <taxon>Streptophyta</taxon>
        <taxon>Embryophyta</taxon>
        <taxon>Tracheophyta</taxon>
        <taxon>Spermatophyta</taxon>
        <taxon>Magnoliopsida</taxon>
        <taxon>eudicotyledons</taxon>
        <taxon>Gunneridae</taxon>
        <taxon>Pentapetalae</taxon>
        <taxon>asterids</taxon>
        <taxon>lamiids</taxon>
        <taxon>Solanales</taxon>
        <taxon>Solanaceae</taxon>
        <taxon>Nicotianoideae</taxon>
        <taxon>Nicotianeae</taxon>
        <taxon>Nicotiana</taxon>
    </lineage>
</organism>
<accession>A0A1S3ZYD5</accession>
<dbReference type="PANTHER" id="PTHR47936">
    <property type="entry name" value="PPR_LONG DOMAIN-CONTAINING PROTEIN"/>
    <property type="match status" value="1"/>
</dbReference>
<keyword evidence="2" id="KW-0677">Repeat</keyword>
<dbReference type="RefSeq" id="XP_016469368.1">
    <property type="nucleotide sequence ID" value="XM_016613882.1"/>
</dbReference>
<reference evidence="4" key="1">
    <citation type="submission" date="2025-08" db="UniProtKB">
        <authorList>
            <consortium name="RefSeq"/>
        </authorList>
    </citation>
    <scope>IDENTIFICATION</scope>
</reference>
<dbReference type="InterPro" id="IPR011990">
    <property type="entry name" value="TPR-like_helical_dom_sf"/>
</dbReference>
<feature type="repeat" description="PPR" evidence="3">
    <location>
        <begin position="174"/>
        <end position="208"/>
    </location>
</feature>
<dbReference type="InterPro" id="IPR002885">
    <property type="entry name" value="PPR_rpt"/>
</dbReference>
<gene>
    <name evidence="4" type="primary">LOC107791749</name>
</gene>
<dbReference type="KEGG" id="nta:107791749"/>
<proteinExistence type="inferred from homology"/>
<dbReference type="GO" id="GO:0031930">
    <property type="term" value="P:mitochondria-nucleus signaling pathway"/>
    <property type="evidence" value="ECO:0000318"/>
    <property type="project" value="GO_Central"/>
</dbReference>
<evidence type="ECO:0000313" key="4">
    <source>
        <dbReference type="RefSeq" id="XP_016469368.1"/>
    </source>
</evidence>
<feature type="repeat" description="PPR" evidence="3">
    <location>
        <begin position="279"/>
        <end position="313"/>
    </location>
</feature>
<dbReference type="SMR" id="A0A1S3ZYD5"/>
<evidence type="ECO:0000256" key="1">
    <source>
        <dbReference type="ARBA" id="ARBA00007626"/>
    </source>
</evidence>
<dbReference type="GO" id="GO:0009507">
    <property type="term" value="C:chloroplast"/>
    <property type="evidence" value="ECO:0000318"/>
    <property type="project" value="GO_Central"/>
</dbReference>
<evidence type="ECO:0000256" key="2">
    <source>
        <dbReference type="ARBA" id="ARBA00022737"/>
    </source>
</evidence>
<dbReference type="Gene3D" id="1.25.40.10">
    <property type="entry name" value="Tetratricopeptide repeat domain"/>
    <property type="match status" value="2"/>
</dbReference>
<dbReference type="OMA" id="EIWELME"/>
<dbReference type="PaxDb" id="4097-A0A1S3ZYD5"/>
<feature type="repeat" description="PPR" evidence="3">
    <location>
        <begin position="244"/>
        <end position="278"/>
    </location>
</feature>
<dbReference type="NCBIfam" id="TIGR00756">
    <property type="entry name" value="PPR"/>
    <property type="match status" value="5"/>
</dbReference>
<dbReference type="OrthoDB" id="185373at2759"/>
<dbReference type="Pfam" id="PF13041">
    <property type="entry name" value="PPR_2"/>
    <property type="match status" value="2"/>
</dbReference>
<evidence type="ECO:0000256" key="3">
    <source>
        <dbReference type="PROSITE-ProRule" id="PRU00708"/>
    </source>
</evidence>
<comment type="similarity">
    <text evidence="1">Belongs to the PPR family. P subfamily.</text>
</comment>
<dbReference type="Pfam" id="PF01535">
    <property type="entry name" value="PPR"/>
    <property type="match status" value="2"/>
</dbReference>
<sequence length="512" mass="58863">MASLYRRLHDVFTKTAKPQVLTAIADVKSKVPQPVKAISKPESSKEQTFRSLIRKFKQDSKNPKFRRSYQKYASFVRRLIQDEQFSAIEDIFEHQKVYPEIKSERFVVRFISLYGKAGMFEHAQKLFDEMPDLDCERTVMSFNALLGACVNSKKYDKISEIFREFPGKLAIEPDVVSYNTVIKAFCEMGSPHSAVQLIEEMGKNGIDPDVITFNTLLDVFYKNNNFSEAEKMWTLMEKKNVIPNVRSYNSRLRSLVENSQVVEAEELFEEMKKRGVNPDTHSHNAMISARAKDDDLELAKSWYAKLEENGCLPDLVTFVLLIPLACDKGDPDFAYKLCKECIVLKHTVYTSIIQRVVDMLVAHSMIEEAKELVKMGKNCSFHYKLTVVLVKELEDLVESGKIRELEDLVESGKISWNHYMLTEGEKMPSDITFLSNGGIFTSGGLFCFRDTNFYKKLHDHLMALQVVDQLIPEKAKELVELGNSRSLLNGFMSTCTYQNSKEDTHRERKFDL</sequence>
<protein>
    <submittedName>
        <fullName evidence="4">Pentatricopeptide repeat-containing protein At3g13160, mitochondrial-like</fullName>
    </submittedName>
</protein>